<feature type="transmembrane region" description="Helical" evidence="1">
    <location>
        <begin position="103"/>
        <end position="124"/>
    </location>
</feature>
<sequence length="248" mass="27860">MLNFFDAHLGERFAAFSPSHTAALAILAAAVVLMAVFRYRLCKQGVRLALAAVLLMCEAALNVWYVTQHIWSVRNTLPLELCSITLLLSVVMLVTRNYMLYEIVYFAGIAGALQALLTPNLGYAYPHFRFFHFFIAHAGIVLAALYMTLVEGYRPSFKSILRVMLFLNVLAVLVWGVDRWAGANYMFLAGKPETASVLDWFGPYPYYLLVEELLALVMFLLLYAPFAGRASYRAKGESEADTTAMTRR</sequence>
<dbReference type="RefSeq" id="WP_377604917.1">
    <property type="nucleotide sequence ID" value="NZ_JBHUME010000011.1"/>
</dbReference>
<keyword evidence="1" id="KW-0812">Transmembrane</keyword>
<proteinExistence type="predicted"/>
<gene>
    <name evidence="2" type="ORF">ACFSUF_17735</name>
</gene>
<keyword evidence="3" id="KW-1185">Reference proteome</keyword>
<feature type="transmembrane region" description="Helical" evidence="1">
    <location>
        <begin position="206"/>
        <end position="226"/>
    </location>
</feature>
<organism evidence="2 3">
    <name type="scientific">Paenibacillus gansuensis</name>
    <dbReference type="NCBI Taxonomy" id="306542"/>
    <lineage>
        <taxon>Bacteria</taxon>
        <taxon>Bacillati</taxon>
        <taxon>Bacillota</taxon>
        <taxon>Bacilli</taxon>
        <taxon>Bacillales</taxon>
        <taxon>Paenibacillaceae</taxon>
        <taxon>Paenibacillus</taxon>
    </lineage>
</organism>
<evidence type="ECO:0000256" key="1">
    <source>
        <dbReference type="SAM" id="Phobius"/>
    </source>
</evidence>
<dbReference type="Proteomes" id="UP001597541">
    <property type="component" value="Unassembled WGS sequence"/>
</dbReference>
<evidence type="ECO:0000313" key="2">
    <source>
        <dbReference type="EMBL" id="MFD2614254.1"/>
    </source>
</evidence>
<dbReference type="Pfam" id="PF14808">
    <property type="entry name" value="TMEM164"/>
    <property type="match status" value="1"/>
</dbReference>
<name>A0ABW5PI80_9BACL</name>
<feature type="transmembrane region" description="Helical" evidence="1">
    <location>
        <begin position="46"/>
        <end position="65"/>
    </location>
</feature>
<dbReference type="NCBIfam" id="TIGR02206">
    <property type="entry name" value="intg_mem_TP0381"/>
    <property type="match status" value="1"/>
</dbReference>
<evidence type="ECO:0000313" key="3">
    <source>
        <dbReference type="Proteomes" id="UP001597541"/>
    </source>
</evidence>
<dbReference type="EMBL" id="JBHUME010000011">
    <property type="protein sequence ID" value="MFD2614254.1"/>
    <property type="molecule type" value="Genomic_DNA"/>
</dbReference>
<feature type="transmembrane region" description="Helical" evidence="1">
    <location>
        <begin position="130"/>
        <end position="148"/>
    </location>
</feature>
<keyword evidence="1" id="KW-1133">Transmembrane helix</keyword>
<dbReference type="InterPro" id="IPR011737">
    <property type="entry name" value="CHP02206_TP0381"/>
</dbReference>
<keyword evidence="1" id="KW-0472">Membrane</keyword>
<feature type="transmembrane region" description="Helical" evidence="1">
    <location>
        <begin position="160"/>
        <end position="177"/>
    </location>
</feature>
<feature type="transmembrane region" description="Helical" evidence="1">
    <location>
        <begin position="20"/>
        <end position="39"/>
    </location>
</feature>
<feature type="transmembrane region" description="Helical" evidence="1">
    <location>
        <begin position="77"/>
        <end position="96"/>
    </location>
</feature>
<protein>
    <submittedName>
        <fullName evidence="2">TIGR02206 family membrane protein</fullName>
    </submittedName>
</protein>
<accession>A0ABW5PI80</accession>
<reference evidence="3" key="1">
    <citation type="journal article" date="2019" name="Int. J. Syst. Evol. Microbiol.">
        <title>The Global Catalogue of Microorganisms (GCM) 10K type strain sequencing project: providing services to taxonomists for standard genome sequencing and annotation.</title>
        <authorList>
            <consortium name="The Broad Institute Genomics Platform"/>
            <consortium name="The Broad Institute Genome Sequencing Center for Infectious Disease"/>
            <person name="Wu L."/>
            <person name="Ma J."/>
        </authorList>
    </citation>
    <scope>NUCLEOTIDE SEQUENCE [LARGE SCALE GENOMIC DNA]</scope>
    <source>
        <strain evidence="3">KCTC 3950</strain>
    </source>
</reference>
<comment type="caution">
    <text evidence="2">The sequence shown here is derived from an EMBL/GenBank/DDBJ whole genome shotgun (WGS) entry which is preliminary data.</text>
</comment>